<dbReference type="EMBL" id="JAVRRA010002612">
    <property type="protein sequence ID" value="KAK5277471.1"/>
    <property type="molecule type" value="Genomic_DNA"/>
</dbReference>
<sequence length="90" mass="9582">DMKYLDSVLNQQDKGYLRSIQLEKNGQAADGSPSKRKFDAVDNEDSAAPAKDGIAVSKICELGRVQTGAFSKCKRVSGGFAKSLTASKAI</sequence>
<evidence type="ECO:0000256" key="1">
    <source>
        <dbReference type="SAM" id="MobiDB-lite"/>
    </source>
</evidence>
<comment type="caution">
    <text evidence="2">The sequence shown here is derived from an EMBL/GenBank/DDBJ whole genome shotgun (WGS) entry which is preliminary data.</text>
</comment>
<feature type="non-terminal residue" evidence="2">
    <location>
        <position position="1"/>
    </location>
</feature>
<evidence type="ECO:0000313" key="3">
    <source>
        <dbReference type="Proteomes" id="UP001357485"/>
    </source>
</evidence>
<evidence type="ECO:0000313" key="2">
    <source>
        <dbReference type="EMBL" id="KAK5277471.1"/>
    </source>
</evidence>
<reference evidence="2 3" key="1">
    <citation type="submission" date="2023-08" db="EMBL/GenBank/DDBJ databases">
        <title>Black Yeasts Isolated from many extreme environments.</title>
        <authorList>
            <person name="Coleine C."/>
            <person name="Stajich J.E."/>
            <person name="Selbmann L."/>
        </authorList>
    </citation>
    <scope>NUCLEOTIDE SEQUENCE [LARGE SCALE GENOMIC DNA]</scope>
    <source>
        <strain evidence="2 3">CCFEE 536</strain>
    </source>
</reference>
<dbReference type="Proteomes" id="UP001357485">
    <property type="component" value="Unassembled WGS sequence"/>
</dbReference>
<name>A0ABR0M4K4_9PEZI</name>
<feature type="region of interest" description="Disordered" evidence="1">
    <location>
        <begin position="22"/>
        <end position="48"/>
    </location>
</feature>
<protein>
    <submittedName>
        <fullName evidence="2">Uncharacterized protein</fullName>
    </submittedName>
</protein>
<gene>
    <name evidence="2" type="ORF">LTR16_009743</name>
</gene>
<keyword evidence="3" id="KW-1185">Reference proteome</keyword>
<accession>A0ABR0M4K4</accession>
<proteinExistence type="predicted"/>
<organism evidence="2 3">
    <name type="scientific">Cryomyces antarcticus</name>
    <dbReference type="NCBI Taxonomy" id="329879"/>
    <lineage>
        <taxon>Eukaryota</taxon>
        <taxon>Fungi</taxon>
        <taxon>Dikarya</taxon>
        <taxon>Ascomycota</taxon>
        <taxon>Pezizomycotina</taxon>
        <taxon>Dothideomycetes</taxon>
        <taxon>Dothideomycetes incertae sedis</taxon>
        <taxon>Cryomyces</taxon>
    </lineage>
</organism>